<evidence type="ECO:0000313" key="3">
    <source>
        <dbReference type="Proteomes" id="UP000272025"/>
    </source>
</evidence>
<sequence>MEAAHLDFIIRDSGEGRQRTGRSKHAVPRKRRHGSKAHPARAPKQKPASLHLKCPFAERSPYLYAQDPPWACSASAYEDLSSWRDHVKRTHDPRYNCECGARHQGRDDSVAKFQQKHAECRRKHPPPAPPCGFRPEIMTPAQHERYRKLDWRGKNNVPIHDKVRKVWEALFPDEMLPDNLWKETDRANPPLTPGQPQPPPDTRGNLCDENGATENETTDRPLFMMQVQYFSEGGSYELFPEGQRDHDALRKKYDTIGERDSGYDSIAPEGEESDKYLPMVAGPAPAFNANMPSMNNSMVASTTFDESSMGTGTAFDILPEQDFKQWDWDLELWNEI</sequence>
<accession>A0A3N2Q572</accession>
<feature type="region of interest" description="Disordered" evidence="1">
    <location>
        <begin position="1"/>
        <end position="51"/>
    </location>
</feature>
<dbReference type="GeneID" id="39581340"/>
<evidence type="ECO:0000313" key="2">
    <source>
        <dbReference type="EMBL" id="ROT41924.1"/>
    </source>
</evidence>
<organism evidence="2 3">
    <name type="scientific">Sodiomyces alkalinus (strain CBS 110278 / VKM F-3762 / F11)</name>
    <name type="common">Alkaliphilic filamentous fungus</name>
    <dbReference type="NCBI Taxonomy" id="1314773"/>
    <lineage>
        <taxon>Eukaryota</taxon>
        <taxon>Fungi</taxon>
        <taxon>Dikarya</taxon>
        <taxon>Ascomycota</taxon>
        <taxon>Pezizomycotina</taxon>
        <taxon>Sordariomycetes</taxon>
        <taxon>Hypocreomycetidae</taxon>
        <taxon>Glomerellales</taxon>
        <taxon>Plectosphaerellaceae</taxon>
        <taxon>Sodiomyces</taxon>
    </lineage>
</organism>
<feature type="region of interest" description="Disordered" evidence="1">
    <location>
        <begin position="180"/>
        <end position="219"/>
    </location>
</feature>
<feature type="compositionally biased region" description="Pro residues" evidence="1">
    <location>
        <begin position="190"/>
        <end position="201"/>
    </location>
</feature>
<dbReference type="RefSeq" id="XP_028469730.1">
    <property type="nucleotide sequence ID" value="XM_028612862.1"/>
</dbReference>
<evidence type="ECO:0000256" key="1">
    <source>
        <dbReference type="SAM" id="MobiDB-lite"/>
    </source>
</evidence>
<name>A0A3N2Q572_SODAK</name>
<keyword evidence="3" id="KW-1185">Reference proteome</keyword>
<feature type="compositionally biased region" description="Basic and acidic residues" evidence="1">
    <location>
        <begin position="1"/>
        <end position="18"/>
    </location>
</feature>
<dbReference type="Proteomes" id="UP000272025">
    <property type="component" value="Unassembled WGS sequence"/>
</dbReference>
<proteinExistence type="predicted"/>
<gene>
    <name evidence="2" type="ORF">SODALDRAFT_3395</name>
</gene>
<reference evidence="2 3" key="1">
    <citation type="journal article" date="2018" name="Mol. Ecol.">
        <title>The obligate alkalophilic soda-lake fungus Sodiomyces alkalinus has shifted to a protein diet.</title>
        <authorList>
            <person name="Grum-Grzhimaylo A.A."/>
            <person name="Falkoski D.L."/>
            <person name="van den Heuvel J."/>
            <person name="Valero-Jimenez C.A."/>
            <person name="Min B."/>
            <person name="Choi I.G."/>
            <person name="Lipzen A."/>
            <person name="Daum C.G."/>
            <person name="Aanen D.K."/>
            <person name="Tsang A."/>
            <person name="Henrissat B."/>
            <person name="Bilanenko E.N."/>
            <person name="de Vries R.P."/>
            <person name="van Kan J.A.L."/>
            <person name="Grigoriev I.V."/>
            <person name="Debets A.J.M."/>
        </authorList>
    </citation>
    <scope>NUCLEOTIDE SEQUENCE [LARGE SCALE GENOMIC DNA]</scope>
    <source>
        <strain evidence="2 3">F11</strain>
    </source>
</reference>
<protein>
    <submittedName>
        <fullName evidence="2">Uncharacterized protein</fullName>
    </submittedName>
</protein>
<feature type="compositionally biased region" description="Basic residues" evidence="1">
    <location>
        <begin position="19"/>
        <end position="44"/>
    </location>
</feature>
<dbReference type="AlphaFoldDB" id="A0A3N2Q572"/>
<dbReference type="EMBL" id="ML119051">
    <property type="protein sequence ID" value="ROT41924.1"/>
    <property type="molecule type" value="Genomic_DNA"/>
</dbReference>